<evidence type="ECO:0000313" key="5">
    <source>
        <dbReference type="Proteomes" id="UP000293398"/>
    </source>
</evidence>
<evidence type="ECO:0000256" key="2">
    <source>
        <dbReference type="ARBA" id="ARBA00022833"/>
    </source>
</evidence>
<keyword evidence="5" id="KW-1185">Reference proteome</keyword>
<dbReference type="PANTHER" id="PTHR11079:SF161">
    <property type="entry name" value="CMP_DCMP-TYPE DEAMINASE DOMAIN-CONTAINING PROTEIN"/>
    <property type="match status" value="1"/>
</dbReference>
<dbReference type="PROSITE" id="PS00903">
    <property type="entry name" value="CYT_DCMP_DEAMINASES_1"/>
    <property type="match status" value="1"/>
</dbReference>
<keyword evidence="2" id="KW-0862">Zinc</keyword>
<accession>A0A4V2FTJ9</accession>
<dbReference type="PANTHER" id="PTHR11079">
    <property type="entry name" value="CYTOSINE DEAMINASE FAMILY MEMBER"/>
    <property type="match status" value="1"/>
</dbReference>
<reference evidence="4 5" key="1">
    <citation type="submission" date="2019-02" db="EMBL/GenBank/DDBJ databases">
        <title>Genomic Encyclopedia of Type Strains, Phase IV (KMG-IV): sequencing the most valuable type-strain genomes for metagenomic binning, comparative biology and taxonomic classification.</title>
        <authorList>
            <person name="Goeker M."/>
        </authorList>
    </citation>
    <scope>NUCLEOTIDE SEQUENCE [LARGE SCALE GENOMIC DNA]</scope>
    <source>
        <strain evidence="4 5">DSM 23814</strain>
    </source>
</reference>
<dbReference type="InterPro" id="IPR016193">
    <property type="entry name" value="Cytidine_deaminase-like"/>
</dbReference>
<dbReference type="RefSeq" id="WP_130303097.1">
    <property type="nucleotide sequence ID" value="NZ_SHKO01000001.1"/>
</dbReference>
<dbReference type="PROSITE" id="PS51747">
    <property type="entry name" value="CYT_DCMP_DEAMINASES_2"/>
    <property type="match status" value="1"/>
</dbReference>
<dbReference type="Pfam" id="PF00383">
    <property type="entry name" value="dCMP_cyt_deam_1"/>
    <property type="match status" value="1"/>
</dbReference>
<dbReference type="InterPro" id="IPR016192">
    <property type="entry name" value="APOBEC/CMP_deaminase_Zn-bd"/>
</dbReference>
<dbReference type="GO" id="GO:0006152">
    <property type="term" value="P:purine nucleoside catabolic process"/>
    <property type="evidence" value="ECO:0007669"/>
    <property type="project" value="TreeGrafter"/>
</dbReference>
<dbReference type="InterPro" id="IPR002125">
    <property type="entry name" value="CMP_dCMP_dom"/>
</dbReference>
<gene>
    <name evidence="4" type="ORF">EV681_0192</name>
</gene>
<dbReference type="GO" id="GO:0047974">
    <property type="term" value="F:guanosine deaminase activity"/>
    <property type="evidence" value="ECO:0007669"/>
    <property type="project" value="TreeGrafter"/>
</dbReference>
<dbReference type="EMBL" id="SHKO01000001">
    <property type="protein sequence ID" value="RZT98415.1"/>
    <property type="molecule type" value="Genomic_DNA"/>
</dbReference>
<dbReference type="CDD" id="cd01285">
    <property type="entry name" value="nucleoside_deaminase"/>
    <property type="match status" value="1"/>
</dbReference>
<evidence type="ECO:0000313" key="4">
    <source>
        <dbReference type="EMBL" id="RZT98415.1"/>
    </source>
</evidence>
<dbReference type="AlphaFoldDB" id="A0A4V2FTJ9"/>
<evidence type="ECO:0000259" key="3">
    <source>
        <dbReference type="PROSITE" id="PS51747"/>
    </source>
</evidence>
<dbReference type="GO" id="GO:0008270">
    <property type="term" value="F:zinc ion binding"/>
    <property type="evidence" value="ECO:0007669"/>
    <property type="project" value="InterPro"/>
</dbReference>
<dbReference type="Gene3D" id="3.40.140.10">
    <property type="entry name" value="Cytidine Deaminase, domain 2"/>
    <property type="match status" value="1"/>
</dbReference>
<organism evidence="4 5">
    <name type="scientific">Advenella incenata</name>
    <dbReference type="NCBI Taxonomy" id="267800"/>
    <lineage>
        <taxon>Bacteria</taxon>
        <taxon>Pseudomonadati</taxon>
        <taxon>Pseudomonadota</taxon>
        <taxon>Betaproteobacteria</taxon>
        <taxon>Burkholderiales</taxon>
        <taxon>Alcaligenaceae</taxon>
    </lineage>
</organism>
<comment type="caution">
    <text evidence="4">The sequence shown here is derived from an EMBL/GenBank/DDBJ whole genome shotgun (WGS) entry which is preliminary data.</text>
</comment>
<dbReference type="Proteomes" id="UP000293398">
    <property type="component" value="Unassembled WGS sequence"/>
</dbReference>
<proteinExistence type="predicted"/>
<dbReference type="OrthoDB" id="9802676at2"/>
<protein>
    <submittedName>
        <fullName evidence="4">tRNA(Arg) A34 adenosine deaminase TadA</fullName>
    </submittedName>
</protein>
<sequence>MQQNTHFLQQAIELAYANAQQGGRPFGALVVRNGQVIAQAVNEIMTTNDPTAHAELLAIRAASQHLGSASLAGCSVFASGHPCPMCMGAMRLAGIKEVTYAYSNEDGAPYGLSTAEIYSDLARPFDEQSVTIRHVPTRLAATPDLYAYWKRQQQKGA</sequence>
<feature type="domain" description="CMP/dCMP-type deaminase" evidence="3">
    <location>
        <begin position="2"/>
        <end position="125"/>
    </location>
</feature>
<name>A0A4V2FTJ9_9BURK</name>
<keyword evidence="1" id="KW-0479">Metal-binding</keyword>
<dbReference type="SUPFAM" id="SSF53927">
    <property type="entry name" value="Cytidine deaminase-like"/>
    <property type="match status" value="1"/>
</dbReference>
<evidence type="ECO:0000256" key="1">
    <source>
        <dbReference type="ARBA" id="ARBA00022723"/>
    </source>
</evidence>